<evidence type="ECO:0000313" key="4">
    <source>
        <dbReference type="Proteomes" id="UP001430953"/>
    </source>
</evidence>
<accession>A0AAW2G0P1</accession>
<organism evidence="3 4">
    <name type="scientific">Cardiocondyla obscurior</name>
    <dbReference type="NCBI Taxonomy" id="286306"/>
    <lineage>
        <taxon>Eukaryota</taxon>
        <taxon>Metazoa</taxon>
        <taxon>Ecdysozoa</taxon>
        <taxon>Arthropoda</taxon>
        <taxon>Hexapoda</taxon>
        <taxon>Insecta</taxon>
        <taxon>Pterygota</taxon>
        <taxon>Neoptera</taxon>
        <taxon>Endopterygota</taxon>
        <taxon>Hymenoptera</taxon>
        <taxon>Apocrita</taxon>
        <taxon>Aculeata</taxon>
        <taxon>Formicoidea</taxon>
        <taxon>Formicidae</taxon>
        <taxon>Myrmicinae</taxon>
        <taxon>Cardiocondyla</taxon>
    </lineage>
</organism>
<comment type="caution">
    <text evidence="3">The sequence shown here is derived from an EMBL/GenBank/DDBJ whole genome shotgun (WGS) entry which is preliminary data.</text>
</comment>
<sequence length="1203" mass="135851">MINLPCNAASMSQVTPCQNVPVQTSQYNFPTCQQRGASTQQMQTAACGPCSGTSQGGGPFTHLCQPDTYIVNHQCTPGTSQPITNPCQPVFQNLLQTHPGCSQLPQNILDQIHAYVSATPIFILPGNCQPSPASQQQHQPPMPPSVPQITSSPPAAHSPNGLNSSAACYPPPPSFYPYPIPLPYGNPFARTHEVVPSCGCCRKGDADSTEIRNVLRAGCRFDATDPDEHRCTPTLDDTICSKRNCPSSLHLQALASQFLSMQGIIPCAATRLVLRKVPGSNVTTTMEDTMMRAQKAISVLTKDQLLSESRNAQQVNALINLHMTANPPPNVIPILTLVQLKMNLLKAQVEALINQKIMEIQGVGVEVETDLIDPTVLSLKSDAELRDFLSALRKKECDERVNVNFSPYRSQRAIAETRLRNIQNKICQVEAEFDRRRCAMFPAPTLSSHIVQQFSRSCYSARFEDPRRLYNTLPPDTSRSPDPFTYVKPRSPRRLLLKPCTGKPETVTRTVPETGTPENLPKNLYGDKHVDHTKEQPVTSNRQHFSADNCTCCDRTSEESLDEAKKKLQLKIVEINAATINDIVELEDSEILSLMKLTSNVCVKVDMMEYCGTPCNAKRKVEARTNVADNESKTLTESKSNTVTFNEKIDAKDEVQEVVEIQSCDQTMDQQKFESLSNFEQFKKQAEDEIAILKTDKAIKEHDIEIKSFRDISPQEADREKVRAKTILKVANKNPISTIDAMVERNTSQVPISKNKERSKFHIVSLMTNIVYDKSNKYERKRTIEKETATSKREKNVTTDPDIEKLNNRSSIHFLRSAVAYNITGKDHSKSVYPKKLDIPNLSFDHEWQITFTEDKDTTTTLLKANIFPPFKNLHKYVTDNEKNGDDVGTYPSPIMKEGITATKRLSRCNDVTGSILETLCRNNVFYHPDVECEGNLIAKLFSVTRNCMITFINKITAMIRKLLKLIRDVIIHNDFNTDVLRSRHVLISDYSEIISKSYSLSIDNTSHFSSGLNYKTLIHDFCDTLRTFTRKSFNKIRKINHLIIENQKNDTRYLLIGTSHHNRDLILTRNLSHLSKSYKVRKSLLIHSRLKNSLNSQNYPFSFFKTSEKFWTLSEIIKTNAINGKISGMREYDNEFEEEILNEHSHDNIKSNNVSVEEHTIVDNNAADNELVISVHNYLELQPKINTSIYENRNAYLLISNN</sequence>
<evidence type="ECO:0000313" key="3">
    <source>
        <dbReference type="EMBL" id="KAL0120067.1"/>
    </source>
</evidence>
<feature type="region of interest" description="Disordered" evidence="2">
    <location>
        <begin position="128"/>
        <end position="163"/>
    </location>
</feature>
<gene>
    <name evidence="3" type="ORF">PUN28_008038</name>
</gene>
<evidence type="ECO:0000256" key="2">
    <source>
        <dbReference type="SAM" id="MobiDB-lite"/>
    </source>
</evidence>
<dbReference type="EMBL" id="JADYXP020000007">
    <property type="protein sequence ID" value="KAL0120067.1"/>
    <property type="molecule type" value="Genomic_DNA"/>
</dbReference>
<feature type="coiled-coil region" evidence="1">
    <location>
        <begin position="676"/>
        <end position="703"/>
    </location>
</feature>
<protein>
    <submittedName>
        <fullName evidence="3">Uncharacterized protein</fullName>
    </submittedName>
</protein>
<feature type="compositionally biased region" description="Polar residues" evidence="2">
    <location>
        <begin position="507"/>
        <end position="517"/>
    </location>
</feature>
<keyword evidence="1" id="KW-0175">Coiled coil</keyword>
<dbReference type="AlphaFoldDB" id="A0AAW2G0P1"/>
<feature type="compositionally biased region" description="Low complexity" evidence="2">
    <location>
        <begin position="129"/>
        <end position="139"/>
    </location>
</feature>
<feature type="region of interest" description="Disordered" evidence="2">
    <location>
        <begin position="503"/>
        <end position="524"/>
    </location>
</feature>
<name>A0AAW2G0P1_9HYME</name>
<dbReference type="Proteomes" id="UP001430953">
    <property type="component" value="Unassembled WGS sequence"/>
</dbReference>
<evidence type="ECO:0000256" key="1">
    <source>
        <dbReference type="SAM" id="Coils"/>
    </source>
</evidence>
<reference evidence="3 4" key="1">
    <citation type="submission" date="2023-03" db="EMBL/GenBank/DDBJ databases">
        <title>High recombination rates correlate with genetic variation in Cardiocondyla obscurior ants.</title>
        <authorList>
            <person name="Errbii M."/>
        </authorList>
    </citation>
    <scope>NUCLEOTIDE SEQUENCE [LARGE SCALE GENOMIC DNA]</scope>
    <source>
        <strain evidence="3">Alpha-2009</strain>
        <tissue evidence="3">Whole body</tissue>
    </source>
</reference>
<proteinExistence type="predicted"/>
<keyword evidence="4" id="KW-1185">Reference proteome</keyword>